<accession>A0ABV0J8J8</accession>
<evidence type="ECO:0000313" key="4">
    <source>
        <dbReference type="Proteomes" id="UP001464891"/>
    </source>
</evidence>
<evidence type="ECO:0000256" key="2">
    <source>
        <dbReference type="SAM" id="Phobius"/>
    </source>
</evidence>
<sequence>MTNLRDRDREIYNQELRRENQIARENNSAASGLMTGILLTSLLGLGLGAFFLFNRGADNSAPAGNQTIIERTQEIPVPQPQAPDVKPPDVNITLPKVEAPPAPDVNVSIPSPAAPQAPAAETTPADSAAPTGDATSTGETAPAQP</sequence>
<keyword evidence="2" id="KW-0472">Membrane</keyword>
<feature type="region of interest" description="Disordered" evidence="1">
    <location>
        <begin position="74"/>
        <end position="145"/>
    </location>
</feature>
<keyword evidence="2" id="KW-0812">Transmembrane</keyword>
<evidence type="ECO:0000256" key="1">
    <source>
        <dbReference type="SAM" id="MobiDB-lite"/>
    </source>
</evidence>
<organism evidence="3 4">
    <name type="scientific">Trichocoleus desertorum GB2-A4</name>
    <dbReference type="NCBI Taxonomy" id="2933944"/>
    <lineage>
        <taxon>Bacteria</taxon>
        <taxon>Bacillati</taxon>
        <taxon>Cyanobacteriota</taxon>
        <taxon>Cyanophyceae</taxon>
        <taxon>Leptolyngbyales</taxon>
        <taxon>Trichocoleusaceae</taxon>
        <taxon>Trichocoleus</taxon>
    </lineage>
</organism>
<protein>
    <submittedName>
        <fullName evidence="3">Uncharacterized protein</fullName>
    </submittedName>
</protein>
<evidence type="ECO:0000313" key="3">
    <source>
        <dbReference type="EMBL" id="MEP0818109.1"/>
    </source>
</evidence>
<comment type="caution">
    <text evidence="3">The sequence shown here is derived from an EMBL/GenBank/DDBJ whole genome shotgun (WGS) entry which is preliminary data.</text>
</comment>
<keyword evidence="4" id="KW-1185">Reference proteome</keyword>
<proteinExistence type="predicted"/>
<feature type="compositionally biased region" description="Low complexity" evidence="1">
    <location>
        <begin position="110"/>
        <end position="125"/>
    </location>
</feature>
<dbReference type="Proteomes" id="UP001464891">
    <property type="component" value="Unassembled WGS sequence"/>
</dbReference>
<dbReference type="EMBL" id="JAMPKM010000007">
    <property type="protein sequence ID" value="MEP0818109.1"/>
    <property type="molecule type" value="Genomic_DNA"/>
</dbReference>
<dbReference type="RefSeq" id="WP_190432548.1">
    <property type="nucleotide sequence ID" value="NZ_JAMPKM010000007.1"/>
</dbReference>
<name>A0ABV0J8J8_9CYAN</name>
<keyword evidence="2" id="KW-1133">Transmembrane helix</keyword>
<reference evidence="3 4" key="1">
    <citation type="submission" date="2022-04" db="EMBL/GenBank/DDBJ databases">
        <title>Positive selection, recombination, and allopatry shape intraspecific diversity of widespread and dominant cyanobacteria.</title>
        <authorList>
            <person name="Wei J."/>
            <person name="Shu W."/>
            <person name="Hu C."/>
        </authorList>
    </citation>
    <scope>NUCLEOTIDE SEQUENCE [LARGE SCALE GENOMIC DNA]</scope>
    <source>
        <strain evidence="3 4">GB2-A4</strain>
    </source>
</reference>
<feature type="transmembrane region" description="Helical" evidence="2">
    <location>
        <begin position="33"/>
        <end position="53"/>
    </location>
</feature>
<gene>
    <name evidence="3" type="ORF">NC998_13490</name>
</gene>